<keyword evidence="4 5" id="KW-0472">Membrane</keyword>
<reference evidence="6" key="1">
    <citation type="submission" date="2013-08" db="EMBL/GenBank/DDBJ databases">
        <authorList>
            <person name="Mendez C."/>
            <person name="Richter M."/>
            <person name="Ferrer M."/>
            <person name="Sanchez J."/>
        </authorList>
    </citation>
    <scope>NUCLEOTIDE SEQUENCE</scope>
</reference>
<evidence type="ECO:0000256" key="2">
    <source>
        <dbReference type="ARBA" id="ARBA00022692"/>
    </source>
</evidence>
<proteinExistence type="predicted"/>
<evidence type="ECO:0000256" key="4">
    <source>
        <dbReference type="ARBA" id="ARBA00023136"/>
    </source>
</evidence>
<feature type="transmembrane region" description="Helical" evidence="5">
    <location>
        <begin position="29"/>
        <end position="46"/>
    </location>
</feature>
<dbReference type="PANTHER" id="PTHR42718">
    <property type="entry name" value="MAJOR FACILITATOR SUPERFAMILY MULTIDRUG TRANSPORTER MFSC"/>
    <property type="match status" value="1"/>
</dbReference>
<protein>
    <submittedName>
        <fullName evidence="6">Resistance transporter, EmrB/QacA subfamily protein</fullName>
    </submittedName>
</protein>
<evidence type="ECO:0000256" key="5">
    <source>
        <dbReference type="SAM" id="Phobius"/>
    </source>
</evidence>
<keyword evidence="2 5" id="KW-0812">Transmembrane</keyword>
<organism evidence="6">
    <name type="scientific">mine drainage metagenome</name>
    <dbReference type="NCBI Taxonomy" id="410659"/>
    <lineage>
        <taxon>unclassified sequences</taxon>
        <taxon>metagenomes</taxon>
        <taxon>ecological metagenomes</taxon>
    </lineage>
</organism>
<dbReference type="PANTHER" id="PTHR42718:SF42">
    <property type="entry name" value="EXPORT PROTEIN"/>
    <property type="match status" value="1"/>
</dbReference>
<evidence type="ECO:0000256" key="1">
    <source>
        <dbReference type="ARBA" id="ARBA00004141"/>
    </source>
</evidence>
<reference evidence="6" key="2">
    <citation type="journal article" date="2014" name="ISME J.">
        <title>Microbial stratification in low pH oxic and suboxic macroscopic growths along an acid mine drainage.</title>
        <authorList>
            <person name="Mendez-Garcia C."/>
            <person name="Mesa V."/>
            <person name="Sprenger R.R."/>
            <person name="Richter M."/>
            <person name="Diez M.S."/>
            <person name="Solano J."/>
            <person name="Bargiela R."/>
            <person name="Golyshina O.V."/>
            <person name="Manteca A."/>
            <person name="Ramos J.L."/>
            <person name="Gallego J.R."/>
            <person name="Llorente I."/>
            <person name="Martins Dos Santos V.A."/>
            <person name="Jensen O.N."/>
            <person name="Pelaez A.I."/>
            <person name="Sanchez J."/>
            <person name="Ferrer M."/>
        </authorList>
    </citation>
    <scope>NUCLEOTIDE SEQUENCE</scope>
</reference>
<sequence>GVLISSAGMALVSYGVIQAGQQGWGDARAIAALVLGAAGLAGFVFWERRVPEPLIDLGLFRSAGFTWGTLLATIVSFAMFGVLFAVPQYFQEIRGVSALGSGLRLLPLIGGLIVGAGIATKLAQRAGAKIAVALGYALLAGGLVMVSGTRIDTG</sequence>
<keyword evidence="3 5" id="KW-1133">Transmembrane helix</keyword>
<dbReference type="AlphaFoldDB" id="T1APR5"/>
<comment type="caution">
    <text evidence="6">The sequence shown here is derived from an EMBL/GenBank/DDBJ whole genome shotgun (WGS) entry which is preliminary data.</text>
</comment>
<dbReference type="InterPro" id="IPR036259">
    <property type="entry name" value="MFS_trans_sf"/>
</dbReference>
<dbReference type="Gene3D" id="1.20.1250.20">
    <property type="entry name" value="MFS general substrate transporter like domains"/>
    <property type="match status" value="1"/>
</dbReference>
<name>T1APR5_9ZZZZ</name>
<feature type="non-terminal residue" evidence="6">
    <location>
        <position position="1"/>
    </location>
</feature>
<comment type="subcellular location">
    <subcellularLocation>
        <location evidence="1">Membrane</location>
        <topology evidence="1">Multi-pass membrane protein</topology>
    </subcellularLocation>
</comment>
<gene>
    <name evidence="6" type="ORF">B1A_10470</name>
</gene>
<evidence type="ECO:0000256" key="3">
    <source>
        <dbReference type="ARBA" id="ARBA00022989"/>
    </source>
</evidence>
<dbReference type="EMBL" id="AUZX01007454">
    <property type="protein sequence ID" value="EQD59362.1"/>
    <property type="molecule type" value="Genomic_DNA"/>
</dbReference>
<evidence type="ECO:0000313" key="6">
    <source>
        <dbReference type="EMBL" id="EQD59362.1"/>
    </source>
</evidence>
<accession>T1APR5</accession>
<feature type="transmembrane region" description="Helical" evidence="5">
    <location>
        <begin position="102"/>
        <end position="123"/>
    </location>
</feature>
<dbReference type="SUPFAM" id="SSF103473">
    <property type="entry name" value="MFS general substrate transporter"/>
    <property type="match status" value="1"/>
</dbReference>
<feature type="transmembrane region" description="Helical" evidence="5">
    <location>
        <begin position="130"/>
        <end position="151"/>
    </location>
</feature>
<feature type="transmembrane region" description="Helical" evidence="5">
    <location>
        <begin position="67"/>
        <end position="90"/>
    </location>
</feature>
<dbReference type="GO" id="GO:0016020">
    <property type="term" value="C:membrane"/>
    <property type="evidence" value="ECO:0007669"/>
    <property type="project" value="UniProtKB-SubCell"/>
</dbReference>
<feature type="non-terminal residue" evidence="6">
    <location>
        <position position="154"/>
    </location>
</feature>